<gene>
    <name evidence="2" type="ORF">SEV965_LOCUS13812</name>
</gene>
<accession>A0A814L2U3</accession>
<dbReference type="EMBL" id="CAJNOU010000666">
    <property type="protein sequence ID" value="CAF1060254.1"/>
    <property type="molecule type" value="Genomic_DNA"/>
</dbReference>
<dbReference type="Proteomes" id="UP000663889">
    <property type="component" value="Unassembled WGS sequence"/>
</dbReference>
<comment type="caution">
    <text evidence="2">The sequence shown here is derived from an EMBL/GenBank/DDBJ whole genome shotgun (WGS) entry which is preliminary data.</text>
</comment>
<organism evidence="2 3">
    <name type="scientific">Rotaria sordida</name>
    <dbReference type="NCBI Taxonomy" id="392033"/>
    <lineage>
        <taxon>Eukaryota</taxon>
        <taxon>Metazoa</taxon>
        <taxon>Spiralia</taxon>
        <taxon>Gnathifera</taxon>
        <taxon>Rotifera</taxon>
        <taxon>Eurotatoria</taxon>
        <taxon>Bdelloidea</taxon>
        <taxon>Philodinida</taxon>
        <taxon>Philodinidae</taxon>
        <taxon>Rotaria</taxon>
    </lineage>
</organism>
<feature type="transmembrane region" description="Helical" evidence="1">
    <location>
        <begin position="37"/>
        <end position="59"/>
    </location>
</feature>
<evidence type="ECO:0000313" key="2">
    <source>
        <dbReference type="EMBL" id="CAF1060254.1"/>
    </source>
</evidence>
<keyword evidence="1" id="KW-0812">Transmembrane</keyword>
<proteinExistence type="predicted"/>
<reference evidence="2" key="1">
    <citation type="submission" date="2021-02" db="EMBL/GenBank/DDBJ databases">
        <authorList>
            <person name="Nowell W R."/>
        </authorList>
    </citation>
    <scope>NUCLEOTIDE SEQUENCE</scope>
</reference>
<keyword evidence="1" id="KW-0472">Membrane</keyword>
<protein>
    <submittedName>
        <fullName evidence="2">Uncharacterized protein</fullName>
    </submittedName>
</protein>
<dbReference type="AlphaFoldDB" id="A0A814L2U3"/>
<evidence type="ECO:0000313" key="3">
    <source>
        <dbReference type="Proteomes" id="UP000663889"/>
    </source>
</evidence>
<name>A0A814L2U3_9BILA</name>
<sequence>MQSFIYTTIDFNLNYLISVSDTIYYCLTIFISQPNYLLPILSHYLTTNLLLLFIIHSIYNRKILFQPLNQYKLLDLLVKNLILYSNYLTNQTQILSIQRIYDQRQSLNNRMNIGSINLSSQYFSKPIDHHTIDLQQISVYSYYAYDQQMIIEQTIDVIQFTFDNHILINHGQENKLITHKSIVENKDYPILLDRFVHANDVIHIVTQIDLISTSLPIPTTINNQTIIYDNDYQYYQDDIQQIESTTIQQLNTINNNNNNTNSNFWAKGTDSTHSQWKPDEIIQIQKFHEEHFIYLFDRFYSIFSNKLSEELLYDNLI</sequence>
<keyword evidence="1" id="KW-1133">Transmembrane helix</keyword>
<feature type="transmembrane region" description="Helical" evidence="1">
    <location>
        <begin position="12"/>
        <end position="31"/>
    </location>
</feature>
<evidence type="ECO:0000256" key="1">
    <source>
        <dbReference type="SAM" id="Phobius"/>
    </source>
</evidence>